<dbReference type="RefSeq" id="WP_065824629.1">
    <property type="nucleotide sequence ID" value="NZ_CAWMQZ010000187.1"/>
</dbReference>
<dbReference type="PANTHER" id="PTHR30543">
    <property type="entry name" value="CHROMATE REDUCTASE"/>
    <property type="match status" value="1"/>
</dbReference>
<comment type="caution">
    <text evidence="3">The sequence shown here is derived from an EMBL/GenBank/DDBJ whole genome shotgun (WGS) entry which is preliminary data.</text>
</comment>
<dbReference type="InterPro" id="IPR029039">
    <property type="entry name" value="Flavoprotein-like_sf"/>
</dbReference>
<keyword evidence="3" id="KW-0560">Oxidoreductase</keyword>
<protein>
    <submittedName>
        <fullName evidence="3">FMN-dependent NADPH-azoreductase</fullName>
        <ecNumber evidence="3">1.7.-.-</ecNumber>
    </submittedName>
</protein>
<dbReference type="SUPFAM" id="SSF52218">
    <property type="entry name" value="Flavoproteins"/>
    <property type="match status" value="1"/>
</dbReference>
<feature type="domain" description="NADPH-dependent FMN reductase-like" evidence="2">
    <location>
        <begin position="1"/>
        <end position="147"/>
    </location>
</feature>
<keyword evidence="1" id="KW-0288">FMN</keyword>
<dbReference type="Gene3D" id="3.40.50.360">
    <property type="match status" value="1"/>
</dbReference>
<accession>A0A1C0TZC4</accession>
<organism evidence="3 4">
    <name type="scientific">Photorhabdus australis subsp. thailandensis</name>
    <dbReference type="NCBI Taxonomy" id="2805096"/>
    <lineage>
        <taxon>Bacteria</taxon>
        <taxon>Pseudomonadati</taxon>
        <taxon>Pseudomonadota</taxon>
        <taxon>Gammaproteobacteria</taxon>
        <taxon>Enterobacterales</taxon>
        <taxon>Morganellaceae</taxon>
        <taxon>Photorhabdus</taxon>
    </lineage>
</organism>
<dbReference type="STRING" id="286156.Ppb6_04113"/>
<dbReference type="AlphaFoldDB" id="A0A1C0TZC4"/>
<dbReference type="GO" id="GO:0010181">
    <property type="term" value="F:FMN binding"/>
    <property type="evidence" value="ECO:0007669"/>
    <property type="project" value="TreeGrafter"/>
</dbReference>
<dbReference type="Proteomes" id="UP000093476">
    <property type="component" value="Unassembled WGS sequence"/>
</dbReference>
<dbReference type="InterPro" id="IPR050712">
    <property type="entry name" value="NAD(P)H-dep_reductase"/>
</dbReference>
<dbReference type="GO" id="GO:0016491">
    <property type="term" value="F:oxidoreductase activity"/>
    <property type="evidence" value="ECO:0007669"/>
    <property type="project" value="UniProtKB-KW"/>
</dbReference>
<gene>
    <name evidence="3" type="primary">azr</name>
    <name evidence="3" type="ORF">Ppb6_04113</name>
</gene>
<reference evidence="3 4" key="1">
    <citation type="submission" date="2015-12" db="EMBL/GenBank/DDBJ databases">
        <title>Genome comparisons provide insights into the role of secondary metabolites in the pathogenic phase of the Photorhabdus life cycle.</title>
        <authorList>
            <person name="Tobias N.J."/>
            <person name="Mishra B."/>
            <person name="Gupta D.K."/>
            <person name="Thines M."/>
            <person name="Stinear T.P."/>
            <person name="Bode H.B."/>
        </authorList>
    </citation>
    <scope>NUCLEOTIDE SEQUENCE [LARGE SCALE GENOMIC DNA]</scope>
    <source>
        <strain evidence="3 4">PB68.1</strain>
    </source>
</reference>
<dbReference type="EC" id="1.7.-.-" evidence="3"/>
<keyword evidence="1" id="KW-0285">Flavoprotein</keyword>
<dbReference type="PANTHER" id="PTHR30543:SF31">
    <property type="entry name" value="NADPH-DEPENDENT AZOREDUCTASE AZR"/>
    <property type="match status" value="1"/>
</dbReference>
<dbReference type="PATRIC" id="fig|286156.4.peg.4721"/>
<evidence type="ECO:0000256" key="1">
    <source>
        <dbReference type="ARBA" id="ARBA00022643"/>
    </source>
</evidence>
<evidence type="ECO:0000259" key="2">
    <source>
        <dbReference type="Pfam" id="PF03358"/>
    </source>
</evidence>
<dbReference type="InterPro" id="IPR005025">
    <property type="entry name" value="FMN_Rdtase-like_dom"/>
</dbReference>
<evidence type="ECO:0000313" key="4">
    <source>
        <dbReference type="Proteomes" id="UP000093476"/>
    </source>
</evidence>
<dbReference type="GO" id="GO:0005829">
    <property type="term" value="C:cytosol"/>
    <property type="evidence" value="ECO:0007669"/>
    <property type="project" value="TreeGrafter"/>
</dbReference>
<dbReference type="EMBL" id="LOMY01000187">
    <property type="protein sequence ID" value="OCQ51015.1"/>
    <property type="molecule type" value="Genomic_DNA"/>
</dbReference>
<proteinExistence type="predicted"/>
<name>A0A1C0TZC4_9GAMM</name>
<evidence type="ECO:0000313" key="3">
    <source>
        <dbReference type="EMBL" id="OCQ51015.1"/>
    </source>
</evidence>
<sequence>MKLGIISGSHRSHSNSGKVGDFLNSLEITKKTFEHTEHFHLGNLDIPIWDESIWNEVKDPKWHEWSSISQSLMNVDAFIIVVPEWGGMVPPKLKNLLLLCSDNELSHKPALLVSISTGNGGAFCISELRASGYKNNKICFIPEHLVLRNIEKEDDINIPSQLSNRMEYCIKVLHGYAYYLKEFRDKYPINLRYFKYGMS</sequence>
<dbReference type="Pfam" id="PF03358">
    <property type="entry name" value="FMN_red"/>
    <property type="match status" value="1"/>
</dbReference>
<keyword evidence="4" id="KW-1185">Reference proteome</keyword>